<evidence type="ECO:0000256" key="2">
    <source>
        <dbReference type="ARBA" id="ARBA00022729"/>
    </source>
</evidence>
<dbReference type="Pfam" id="PF13458">
    <property type="entry name" value="Peripla_BP_6"/>
    <property type="match status" value="1"/>
</dbReference>
<dbReference type="OrthoDB" id="5794591at2"/>
<dbReference type="SUPFAM" id="SSF53822">
    <property type="entry name" value="Periplasmic binding protein-like I"/>
    <property type="match status" value="1"/>
</dbReference>
<dbReference type="PANTHER" id="PTHR30483:SF6">
    <property type="entry name" value="PERIPLASMIC BINDING PROTEIN OF ABC TRANSPORTER FOR NATURAL AMINO ACIDS"/>
    <property type="match status" value="1"/>
</dbReference>
<feature type="domain" description="Leucine-binding protein" evidence="4">
    <location>
        <begin position="36"/>
        <end position="371"/>
    </location>
</feature>
<keyword evidence="6" id="KW-1185">Reference proteome</keyword>
<evidence type="ECO:0000256" key="3">
    <source>
        <dbReference type="SAM" id="SignalP"/>
    </source>
</evidence>
<dbReference type="InterPro" id="IPR028082">
    <property type="entry name" value="Peripla_BP_I"/>
</dbReference>
<evidence type="ECO:0000313" key="6">
    <source>
        <dbReference type="Proteomes" id="UP000199107"/>
    </source>
</evidence>
<dbReference type="EMBL" id="FNGH01000005">
    <property type="protein sequence ID" value="SDL52350.1"/>
    <property type="molecule type" value="Genomic_DNA"/>
</dbReference>
<evidence type="ECO:0000256" key="1">
    <source>
        <dbReference type="ARBA" id="ARBA00010062"/>
    </source>
</evidence>
<evidence type="ECO:0000259" key="4">
    <source>
        <dbReference type="Pfam" id="PF13458"/>
    </source>
</evidence>
<dbReference type="Gene3D" id="3.40.50.2300">
    <property type="match status" value="2"/>
</dbReference>
<dbReference type="STRING" id="48727.SAMN05192555_10541"/>
<evidence type="ECO:0000313" key="5">
    <source>
        <dbReference type="EMBL" id="SDL52350.1"/>
    </source>
</evidence>
<feature type="signal peptide" evidence="3">
    <location>
        <begin position="1"/>
        <end position="27"/>
    </location>
</feature>
<dbReference type="Proteomes" id="UP000199107">
    <property type="component" value="Unassembled WGS sequence"/>
</dbReference>
<dbReference type="InterPro" id="IPR051010">
    <property type="entry name" value="BCAA_transport"/>
</dbReference>
<name>A0A1G9KR77_9GAMM</name>
<dbReference type="PANTHER" id="PTHR30483">
    <property type="entry name" value="LEUCINE-SPECIFIC-BINDING PROTEIN"/>
    <property type="match status" value="1"/>
</dbReference>
<feature type="chain" id="PRO_5011626927" evidence="3">
    <location>
        <begin position="28"/>
        <end position="410"/>
    </location>
</feature>
<dbReference type="AlphaFoldDB" id="A0A1G9KR77"/>
<dbReference type="CDD" id="cd06327">
    <property type="entry name" value="PBP1_SBP-like"/>
    <property type="match status" value="1"/>
</dbReference>
<reference evidence="6" key="1">
    <citation type="submission" date="2016-10" db="EMBL/GenBank/DDBJ databases">
        <authorList>
            <person name="Varghese N."/>
            <person name="Submissions S."/>
        </authorList>
    </citation>
    <scope>NUCLEOTIDE SEQUENCE [LARGE SCALE GENOMIC DNA]</scope>
    <source>
        <strain evidence="6">AAP</strain>
    </source>
</reference>
<dbReference type="InterPro" id="IPR028081">
    <property type="entry name" value="Leu-bd"/>
</dbReference>
<organism evidence="5 6">
    <name type="scientific">Franzmannia pantelleriensis</name>
    <dbReference type="NCBI Taxonomy" id="48727"/>
    <lineage>
        <taxon>Bacteria</taxon>
        <taxon>Pseudomonadati</taxon>
        <taxon>Pseudomonadota</taxon>
        <taxon>Gammaproteobacteria</taxon>
        <taxon>Oceanospirillales</taxon>
        <taxon>Halomonadaceae</taxon>
        <taxon>Franzmannia</taxon>
    </lineage>
</organism>
<comment type="similarity">
    <text evidence="1">Belongs to the leucine-binding protein family.</text>
</comment>
<sequence>MPAKIPFKTFALSSMVLAMGAASGAMASNGFSDDVVRIGVLTDMSGIYTDLSGEAAVEAVRMAVEDFGGEVGGVPIDVIYGDHRNRADTGASRAREWYDSDGVDMINDLSNSGVALAVAAVAEERQRHAIVNSSSNIGLTNDYCSPYVTHYTYDAHSLAHGTGKSIVEDGGDTWFFLTVDFAFGIGLEEQVSEVVREAGGQVVGAARHPLDTTDFSSYALQAQASGAEIIGIASTGADAINAINALAEFGVTPGQRPAALLLWYDDIVSLGLETAQGLMLTNAFYWDANDETREFSERFYERTGRMPNMAHAGNYSSTMHYLNAVEAAGTDDPDAVSEQMRELEINDFFASGGYIRPNGRMVHDQYLWEVKSPDESEYDYDFLRLLTTIPGEEAFQPLENSTCHLLDNDQ</sequence>
<protein>
    <submittedName>
        <fullName evidence="5">Branched-chain amino acid transport system substrate-binding protein</fullName>
    </submittedName>
</protein>
<proteinExistence type="inferred from homology"/>
<gene>
    <name evidence="5" type="ORF">SAMN05192555_10541</name>
</gene>
<accession>A0A1G9KR77</accession>
<keyword evidence="2 3" id="KW-0732">Signal</keyword>
<dbReference type="RefSeq" id="WP_089657894.1">
    <property type="nucleotide sequence ID" value="NZ_FNGH01000005.1"/>
</dbReference>